<dbReference type="EMBL" id="JBBKTW010000007">
    <property type="protein sequence ID" value="MEN2990361.1"/>
    <property type="molecule type" value="Genomic_DNA"/>
</dbReference>
<dbReference type="RefSeq" id="WP_345931821.1">
    <property type="nucleotide sequence ID" value="NZ_JBBKTV010000002.1"/>
</dbReference>
<gene>
    <name evidence="2" type="ORF">WG926_18760</name>
</gene>
<protein>
    <submittedName>
        <fullName evidence="2">MaoC family dehydratase</fullName>
    </submittedName>
</protein>
<evidence type="ECO:0000313" key="3">
    <source>
        <dbReference type="Proteomes" id="UP001413721"/>
    </source>
</evidence>
<organism evidence="2 3">
    <name type="scientific">Tistrella arctica</name>
    <dbReference type="NCBI Taxonomy" id="3133430"/>
    <lineage>
        <taxon>Bacteria</taxon>
        <taxon>Pseudomonadati</taxon>
        <taxon>Pseudomonadota</taxon>
        <taxon>Alphaproteobacteria</taxon>
        <taxon>Geminicoccales</taxon>
        <taxon>Geminicoccaceae</taxon>
        <taxon>Tistrella</taxon>
    </lineage>
</organism>
<dbReference type="PANTHER" id="PTHR43664:SF1">
    <property type="entry name" value="BETA-METHYLMALYL-COA DEHYDRATASE"/>
    <property type="match status" value="1"/>
</dbReference>
<keyword evidence="3" id="KW-1185">Reference proteome</keyword>
<dbReference type="PANTHER" id="PTHR43664">
    <property type="entry name" value="MONOAMINE OXIDASE-RELATED"/>
    <property type="match status" value="1"/>
</dbReference>
<dbReference type="InterPro" id="IPR002539">
    <property type="entry name" value="MaoC-like_dom"/>
</dbReference>
<dbReference type="Gene3D" id="3.10.129.10">
    <property type="entry name" value="Hotdog Thioesterase"/>
    <property type="match status" value="2"/>
</dbReference>
<feature type="domain" description="MaoC-like" evidence="1">
    <location>
        <begin position="14"/>
        <end position="124"/>
    </location>
</feature>
<sequence length="168" mass="18765">MAITGRDTYFEAFQVGQVYDHARGRTITNWDNYALTHMSMNTASAHFDLLLSTSAMDGRFKERIVAGPCTLSIVIGLTTEDMSENAFMDVGLDKIRLHAPVFQGDTLYARSEVLDLRQADRADAGLMRYRFTGRNQHGTDIASGERTVLVKRASHWADRDAAFGRKTA</sequence>
<dbReference type="Pfam" id="PF01575">
    <property type="entry name" value="MaoC_dehydratas"/>
    <property type="match status" value="1"/>
</dbReference>
<accession>A0ABU9YNI6</accession>
<comment type="caution">
    <text evidence="2">The sequence shown here is derived from an EMBL/GenBank/DDBJ whole genome shotgun (WGS) entry which is preliminary data.</text>
</comment>
<evidence type="ECO:0000259" key="1">
    <source>
        <dbReference type="Pfam" id="PF01575"/>
    </source>
</evidence>
<proteinExistence type="predicted"/>
<evidence type="ECO:0000313" key="2">
    <source>
        <dbReference type="EMBL" id="MEN2990361.1"/>
    </source>
</evidence>
<dbReference type="CDD" id="cd03451">
    <property type="entry name" value="FkbR2"/>
    <property type="match status" value="1"/>
</dbReference>
<dbReference type="Proteomes" id="UP001413721">
    <property type="component" value="Unassembled WGS sequence"/>
</dbReference>
<dbReference type="InterPro" id="IPR052342">
    <property type="entry name" value="MCH/BMMD"/>
</dbReference>
<dbReference type="InterPro" id="IPR029069">
    <property type="entry name" value="HotDog_dom_sf"/>
</dbReference>
<dbReference type="SUPFAM" id="SSF54637">
    <property type="entry name" value="Thioesterase/thiol ester dehydrase-isomerase"/>
    <property type="match status" value="1"/>
</dbReference>
<reference evidence="2 3" key="1">
    <citation type="submission" date="2024-03" db="EMBL/GenBank/DDBJ databases">
        <title>High-quality draft genome sequencing of Tistrella sp. BH-R2-4.</title>
        <authorList>
            <person name="Dong C."/>
        </authorList>
    </citation>
    <scope>NUCLEOTIDE SEQUENCE [LARGE SCALE GENOMIC DNA]</scope>
    <source>
        <strain evidence="2 3">BH-R2-4</strain>
    </source>
</reference>
<name>A0ABU9YNI6_9PROT</name>